<keyword evidence="3 6" id="KW-0812">Transmembrane</keyword>
<accession>A0A8D2LM38</accession>
<reference evidence="9" key="1">
    <citation type="submission" date="2025-08" db="UniProtKB">
        <authorList>
            <consortium name="Ensembl"/>
        </authorList>
    </citation>
    <scope>IDENTIFICATION</scope>
</reference>
<dbReference type="GO" id="GO:0012505">
    <property type="term" value="C:endomembrane system"/>
    <property type="evidence" value="ECO:0007669"/>
    <property type="project" value="UniProtKB-SubCell"/>
</dbReference>
<evidence type="ECO:0000259" key="7">
    <source>
        <dbReference type="Pfam" id="PF07092"/>
    </source>
</evidence>
<dbReference type="Proteomes" id="UP000694545">
    <property type="component" value="Unplaced"/>
</dbReference>
<evidence type="ECO:0000256" key="4">
    <source>
        <dbReference type="ARBA" id="ARBA00022989"/>
    </source>
</evidence>
<dbReference type="PANTHER" id="PTHR28556">
    <property type="entry name" value="TRANSMEMBRANE PROTEIN 106B"/>
    <property type="match status" value="1"/>
</dbReference>
<evidence type="ECO:0000313" key="9">
    <source>
        <dbReference type="Ensembl" id="ENSVKKP00000024526.1"/>
    </source>
</evidence>
<dbReference type="OMA" id="CSYLCHS"/>
<feature type="domain" description="Transmembrane protein 106 C-terminal" evidence="7">
    <location>
        <begin position="121"/>
        <end position="254"/>
    </location>
</feature>
<keyword evidence="10" id="KW-1185">Reference proteome</keyword>
<proteinExistence type="inferred from homology"/>
<keyword evidence="5 6" id="KW-0472">Membrane</keyword>
<dbReference type="InterPro" id="IPR048509">
    <property type="entry name" value="TMEM106_C"/>
</dbReference>
<dbReference type="AlphaFoldDB" id="A0A8D2LM38"/>
<comment type="subcellular location">
    <subcellularLocation>
        <location evidence="1">Endomembrane system</location>
    </subcellularLocation>
</comment>
<dbReference type="Pfam" id="PF21002">
    <property type="entry name" value="TMEM106_N"/>
    <property type="match status" value="1"/>
</dbReference>
<reference evidence="9" key="2">
    <citation type="submission" date="2025-09" db="UniProtKB">
        <authorList>
            <consortium name="Ensembl"/>
        </authorList>
    </citation>
    <scope>IDENTIFICATION</scope>
</reference>
<feature type="domain" description="Transmembrane protein 106 N-terminal" evidence="8">
    <location>
        <begin position="17"/>
        <end position="98"/>
    </location>
</feature>
<dbReference type="InterPro" id="IPR009790">
    <property type="entry name" value="TMEM106"/>
</dbReference>
<evidence type="ECO:0000256" key="2">
    <source>
        <dbReference type="ARBA" id="ARBA00008111"/>
    </source>
</evidence>
<evidence type="ECO:0000256" key="6">
    <source>
        <dbReference type="SAM" id="Phobius"/>
    </source>
</evidence>
<evidence type="ECO:0000259" key="8">
    <source>
        <dbReference type="Pfam" id="PF21002"/>
    </source>
</evidence>
<dbReference type="PANTHER" id="PTHR28556:SF3">
    <property type="entry name" value="TRANSMEMBRANE PROTEIN 106A"/>
    <property type="match status" value="1"/>
</dbReference>
<feature type="transmembrane region" description="Helical" evidence="6">
    <location>
        <begin position="99"/>
        <end position="120"/>
    </location>
</feature>
<keyword evidence="4 6" id="KW-1133">Transmembrane helix</keyword>
<dbReference type="Ensembl" id="ENSVKKT00000025122.1">
    <property type="protein sequence ID" value="ENSVKKP00000024526.1"/>
    <property type="gene ID" value="ENSVKKG00000016158.1"/>
</dbReference>
<organism evidence="9 10">
    <name type="scientific">Varanus komodoensis</name>
    <name type="common">Komodo dragon</name>
    <dbReference type="NCBI Taxonomy" id="61221"/>
    <lineage>
        <taxon>Eukaryota</taxon>
        <taxon>Metazoa</taxon>
        <taxon>Chordata</taxon>
        <taxon>Craniata</taxon>
        <taxon>Vertebrata</taxon>
        <taxon>Euteleostomi</taxon>
        <taxon>Lepidosauria</taxon>
        <taxon>Squamata</taxon>
        <taxon>Bifurcata</taxon>
        <taxon>Unidentata</taxon>
        <taxon>Episquamata</taxon>
        <taxon>Toxicofera</taxon>
        <taxon>Anguimorpha</taxon>
        <taxon>Paleoanguimorpha</taxon>
        <taxon>Varanoidea</taxon>
        <taxon>Varanidae</taxon>
        <taxon>Varanus</taxon>
    </lineage>
</organism>
<evidence type="ECO:0000256" key="1">
    <source>
        <dbReference type="ARBA" id="ARBA00004308"/>
    </source>
</evidence>
<evidence type="ECO:0000256" key="5">
    <source>
        <dbReference type="ARBA" id="ARBA00023136"/>
    </source>
</evidence>
<evidence type="ECO:0000256" key="3">
    <source>
        <dbReference type="ARBA" id="ARBA00022692"/>
    </source>
</evidence>
<name>A0A8D2LM38_VARKO</name>
<sequence length="260" mass="29145">MDKALSWVRNLFPEKDMEESKSILQRNSSAERETSYYTSINGGDTTEVSCIPCAGISSRSSVTCPTCQGTGRIPREQEQQLVALIPYGDQRLKPRRTKLYVSLTVAICLLMTCLVMYFLFPRAILVIPAGLNASSISFDNSSYSITLNMTNILNVTNSNFYTVTVAQLAIEVLHKTLVIGKNTMMTQLDIRPLQGSQVRTCKSMLTYHKICTWSKIKVHNVLLHIQGTLTCSYLSHSEQLSFEKYQYVDCRGNAILPSMS</sequence>
<dbReference type="InterPro" id="IPR048511">
    <property type="entry name" value="TMEM106_N"/>
</dbReference>
<comment type="similarity">
    <text evidence="2">Belongs to the TMEM106 family.</text>
</comment>
<dbReference type="Pfam" id="PF07092">
    <property type="entry name" value="TMEM106"/>
    <property type="match status" value="1"/>
</dbReference>
<dbReference type="Gene3D" id="6.20.20.10">
    <property type="match status" value="1"/>
</dbReference>
<protein>
    <submittedName>
        <fullName evidence="9">Transmembrane protein 106A</fullName>
    </submittedName>
</protein>
<evidence type="ECO:0000313" key="10">
    <source>
        <dbReference type="Proteomes" id="UP000694545"/>
    </source>
</evidence>